<dbReference type="GO" id="GO:0070847">
    <property type="term" value="C:core mediator complex"/>
    <property type="evidence" value="ECO:0007669"/>
    <property type="project" value="TreeGrafter"/>
</dbReference>
<comment type="function">
    <text evidence="8">Component of the Mediator complex, a coactivator involved in the regulated transcription of nearly all RNA polymerase II-dependent genes. Mediator functions as a bridge to convey information from gene-specific regulatory proteins to the basal RNA polymerase II transcription machinery. Mediator is recruited to promoters by direct interactions with regulatory proteins and serves as a scaffold for the assembly of a functional preinitiation complex with RNA polymerase II and the general transcription factors.</text>
</comment>
<comment type="similarity">
    <text evidence="2 8">Belongs to the Mediator complex subunit 18 family.</text>
</comment>
<dbReference type="AlphaFoldDB" id="A0A9W9JXU4"/>
<keyword evidence="8" id="KW-0010">Activator</keyword>
<dbReference type="GO" id="GO:0016592">
    <property type="term" value="C:mediator complex"/>
    <property type="evidence" value="ECO:0007669"/>
    <property type="project" value="InterPro"/>
</dbReference>
<reference evidence="10" key="2">
    <citation type="journal article" date="2023" name="IMA Fungus">
        <title>Comparative genomic study of the Penicillium genus elucidates a diverse pangenome and 15 lateral gene transfer events.</title>
        <authorList>
            <person name="Petersen C."/>
            <person name="Sorensen T."/>
            <person name="Nielsen M.R."/>
            <person name="Sondergaard T.E."/>
            <person name="Sorensen J.L."/>
            <person name="Fitzpatrick D.A."/>
            <person name="Frisvad J.C."/>
            <person name="Nielsen K.L."/>
        </authorList>
    </citation>
    <scope>NUCLEOTIDE SEQUENCE</scope>
    <source>
        <strain evidence="10">IBT 30761</strain>
    </source>
</reference>
<evidence type="ECO:0000313" key="11">
    <source>
        <dbReference type="Proteomes" id="UP001149074"/>
    </source>
</evidence>
<evidence type="ECO:0000256" key="8">
    <source>
        <dbReference type="RuleBase" id="RU364150"/>
    </source>
</evidence>
<dbReference type="GO" id="GO:0003712">
    <property type="term" value="F:transcription coregulator activity"/>
    <property type="evidence" value="ECO:0007669"/>
    <property type="project" value="InterPro"/>
</dbReference>
<sequence length="283" mass="31271">MHELLLFASVPVHQHAELLQQLAGLTGMQPRHCFERRLIFKAYRKPGQPNARVGASQDLQKGDLQRVNKMLNGGMFYTQLVGSVQSAHFGAAAADAVAGGAPAAPPADPDTNMDGMDEANPPLPRKSYDFDQQRWSLEFRDIPEAGTRSGVTARVMATAALPAVDVVQLMNAWGYSFVTEYIVEGDMFVQNDTAIYLHRVLHYPTTGDQEIRSPRRQLPNLDQMAPLEKTGSYVLQASITVQDSTNQDAMKTASQHLFALREQLRSAVKLEPADRLALDTRVK</sequence>
<reference evidence="10" key="1">
    <citation type="submission" date="2022-11" db="EMBL/GenBank/DDBJ databases">
        <authorList>
            <person name="Petersen C."/>
        </authorList>
    </citation>
    <scope>NUCLEOTIDE SEQUENCE</scope>
    <source>
        <strain evidence="10">IBT 30761</strain>
    </source>
</reference>
<dbReference type="GO" id="GO:0006369">
    <property type="term" value="P:termination of RNA polymerase II transcription"/>
    <property type="evidence" value="ECO:0007669"/>
    <property type="project" value="TreeGrafter"/>
</dbReference>
<dbReference type="Gene3D" id="2.40.320.10">
    <property type="entry name" value="Hypothetical Protein Pfu-838710-001"/>
    <property type="match status" value="1"/>
</dbReference>
<comment type="caution">
    <text evidence="10">The sequence shown here is derived from an EMBL/GenBank/DDBJ whole genome shotgun (WGS) entry which is preliminary data.</text>
</comment>
<feature type="region of interest" description="Disordered" evidence="9">
    <location>
        <begin position="99"/>
        <end position="126"/>
    </location>
</feature>
<dbReference type="InterPro" id="IPR019095">
    <property type="entry name" value="Mediator_Med18"/>
</dbReference>
<keyword evidence="6 8" id="KW-0539">Nucleus</keyword>
<dbReference type="PANTHER" id="PTHR13321:SF2">
    <property type="entry name" value="MEDIATOR OF RNA POLYMERASE II TRANSCRIPTION SUBUNIT 18"/>
    <property type="match status" value="1"/>
</dbReference>
<dbReference type="Pfam" id="PF09637">
    <property type="entry name" value="Med18"/>
    <property type="match status" value="1"/>
</dbReference>
<dbReference type="GO" id="GO:0006357">
    <property type="term" value="P:regulation of transcription by RNA polymerase II"/>
    <property type="evidence" value="ECO:0007669"/>
    <property type="project" value="InterPro"/>
</dbReference>
<keyword evidence="11" id="KW-1185">Reference proteome</keyword>
<dbReference type="OrthoDB" id="5348092at2759"/>
<protein>
    <recommendedName>
        <fullName evidence="3 8">Mediator of RNA polymerase II transcription subunit 18</fullName>
    </recommendedName>
    <alternativeName>
        <fullName evidence="7 8">Mediator complex subunit 18</fullName>
    </alternativeName>
</protein>
<gene>
    <name evidence="8" type="primary">MED18</name>
    <name evidence="10" type="ORF">N7532_010329</name>
</gene>
<comment type="subcellular location">
    <subcellularLocation>
        <location evidence="1 8">Nucleus</location>
    </subcellularLocation>
</comment>
<evidence type="ECO:0000256" key="2">
    <source>
        <dbReference type="ARBA" id="ARBA00009814"/>
    </source>
</evidence>
<dbReference type="EMBL" id="JAPQKI010000010">
    <property type="protein sequence ID" value="KAJ5085558.1"/>
    <property type="molecule type" value="Genomic_DNA"/>
</dbReference>
<name>A0A9W9JXU4_9EURO</name>
<accession>A0A9W9JXU4</accession>
<evidence type="ECO:0000256" key="5">
    <source>
        <dbReference type="ARBA" id="ARBA00023163"/>
    </source>
</evidence>
<organism evidence="10 11">
    <name type="scientific">Penicillium argentinense</name>
    <dbReference type="NCBI Taxonomy" id="1131581"/>
    <lineage>
        <taxon>Eukaryota</taxon>
        <taxon>Fungi</taxon>
        <taxon>Dikarya</taxon>
        <taxon>Ascomycota</taxon>
        <taxon>Pezizomycotina</taxon>
        <taxon>Eurotiomycetes</taxon>
        <taxon>Eurotiomycetidae</taxon>
        <taxon>Eurotiales</taxon>
        <taxon>Aspergillaceae</taxon>
        <taxon>Penicillium</taxon>
    </lineage>
</organism>
<keyword evidence="4 8" id="KW-0805">Transcription regulation</keyword>
<comment type="subunit">
    <text evidence="8">Component of the Mediator complex.</text>
</comment>
<evidence type="ECO:0000256" key="7">
    <source>
        <dbReference type="ARBA" id="ARBA00032012"/>
    </source>
</evidence>
<evidence type="ECO:0000256" key="3">
    <source>
        <dbReference type="ARBA" id="ARBA00019612"/>
    </source>
</evidence>
<evidence type="ECO:0000256" key="4">
    <source>
        <dbReference type="ARBA" id="ARBA00023015"/>
    </source>
</evidence>
<evidence type="ECO:0000313" key="10">
    <source>
        <dbReference type="EMBL" id="KAJ5085558.1"/>
    </source>
</evidence>
<proteinExistence type="inferred from homology"/>
<keyword evidence="5 8" id="KW-0804">Transcription</keyword>
<dbReference type="Proteomes" id="UP001149074">
    <property type="component" value="Unassembled WGS sequence"/>
</dbReference>
<evidence type="ECO:0000256" key="6">
    <source>
        <dbReference type="ARBA" id="ARBA00023242"/>
    </source>
</evidence>
<evidence type="ECO:0000256" key="9">
    <source>
        <dbReference type="SAM" id="MobiDB-lite"/>
    </source>
</evidence>
<evidence type="ECO:0000256" key="1">
    <source>
        <dbReference type="ARBA" id="ARBA00004123"/>
    </source>
</evidence>
<dbReference type="PANTHER" id="PTHR13321">
    <property type="entry name" value="MEDIATOR OF RNA POLYMERASE II TRANSCRIPTION, SUBUNIT 18"/>
    <property type="match status" value="1"/>
</dbReference>